<feature type="compositionally biased region" description="Basic and acidic residues" evidence="1">
    <location>
        <begin position="17"/>
        <end position="29"/>
    </location>
</feature>
<dbReference type="AlphaFoldDB" id="A0A176VDH6"/>
<proteinExistence type="predicted"/>
<organism evidence="2 3">
    <name type="scientific">Marchantia polymorpha subsp. ruderalis</name>
    <dbReference type="NCBI Taxonomy" id="1480154"/>
    <lineage>
        <taxon>Eukaryota</taxon>
        <taxon>Viridiplantae</taxon>
        <taxon>Streptophyta</taxon>
        <taxon>Embryophyta</taxon>
        <taxon>Marchantiophyta</taxon>
        <taxon>Marchantiopsida</taxon>
        <taxon>Marchantiidae</taxon>
        <taxon>Marchantiales</taxon>
        <taxon>Marchantiaceae</taxon>
        <taxon>Marchantia</taxon>
    </lineage>
</organism>
<feature type="region of interest" description="Disordered" evidence="1">
    <location>
        <begin position="267"/>
        <end position="292"/>
    </location>
</feature>
<feature type="compositionally biased region" description="Basic and acidic residues" evidence="1">
    <location>
        <begin position="92"/>
        <end position="103"/>
    </location>
</feature>
<dbReference type="EMBL" id="LVLJ01004076">
    <property type="protein sequence ID" value="OAE18371.1"/>
    <property type="molecule type" value="Genomic_DNA"/>
</dbReference>
<evidence type="ECO:0000313" key="3">
    <source>
        <dbReference type="Proteomes" id="UP000077202"/>
    </source>
</evidence>
<protein>
    <submittedName>
        <fullName evidence="2">Uncharacterized protein</fullName>
    </submittedName>
</protein>
<evidence type="ECO:0000256" key="1">
    <source>
        <dbReference type="SAM" id="MobiDB-lite"/>
    </source>
</evidence>
<gene>
    <name evidence="2" type="ORF">AXG93_2727s1370</name>
</gene>
<feature type="region of interest" description="Disordered" evidence="1">
    <location>
        <begin position="1"/>
        <end position="29"/>
    </location>
</feature>
<reference evidence="2" key="1">
    <citation type="submission" date="2016-03" db="EMBL/GenBank/DDBJ databases">
        <title>Mechanisms controlling the formation of the plant cell surface in tip-growing cells are functionally conserved among land plants.</title>
        <authorList>
            <person name="Honkanen S."/>
            <person name="Jones V.A."/>
            <person name="Morieri G."/>
            <person name="Champion C."/>
            <person name="Hetherington A.J."/>
            <person name="Kelly S."/>
            <person name="Saint-Marcoux D."/>
            <person name="Proust H."/>
            <person name="Prescott H."/>
            <person name="Dolan L."/>
        </authorList>
    </citation>
    <scope>NUCLEOTIDE SEQUENCE [LARGE SCALE GENOMIC DNA]</scope>
    <source>
        <tissue evidence="2">Whole gametophyte</tissue>
    </source>
</reference>
<accession>A0A176VDH6</accession>
<dbReference type="Proteomes" id="UP000077202">
    <property type="component" value="Unassembled WGS sequence"/>
</dbReference>
<feature type="region of interest" description="Disordered" evidence="1">
    <location>
        <begin position="92"/>
        <end position="131"/>
    </location>
</feature>
<comment type="caution">
    <text evidence="2">The sequence shown here is derived from an EMBL/GenBank/DDBJ whole genome shotgun (WGS) entry which is preliminary data.</text>
</comment>
<keyword evidence="3" id="KW-1185">Reference proteome</keyword>
<name>A0A176VDH6_MARPO</name>
<sequence>MSQFYSPQQRKKRPRGRHESQPRKKRRIDEVAVAEERLCRAASIELRSPNSQTRSKMKSRRLILKADSSTESRAVVTRGRSIPEAGAEVNMVREKEAPTEKGPRSYGVRPTPVVPSQATRKEKGKAIMTEEEPLRQVEVPLTDIRMKIPLERTVEVLTVSSDTEKDRAALEKIIERAVEDVGGEACEPQKRKKYAGAIINGSYVELVRNKTGNKGGSGFCGYSEGTAEPDYGGKVPVKAKKLVDCEVARITDLELIEKLETQCSELRSQRTQAEEQSCEMETRLSEAEEKNR</sequence>
<feature type="compositionally biased region" description="Basic and acidic residues" evidence="1">
    <location>
        <begin position="280"/>
        <end position="292"/>
    </location>
</feature>
<evidence type="ECO:0000313" key="2">
    <source>
        <dbReference type="EMBL" id="OAE18371.1"/>
    </source>
</evidence>